<proteinExistence type="predicted"/>
<feature type="region of interest" description="Disordered" evidence="1">
    <location>
        <begin position="417"/>
        <end position="436"/>
    </location>
</feature>
<gene>
    <name evidence="2" type="ORF">JVT61DRAFT_11332</name>
</gene>
<dbReference type="OrthoDB" id="2683582at2759"/>
<dbReference type="EMBL" id="JAGFBS010000048">
    <property type="protein sequence ID" value="KAG6370543.1"/>
    <property type="molecule type" value="Genomic_DNA"/>
</dbReference>
<feature type="region of interest" description="Disordered" evidence="1">
    <location>
        <begin position="455"/>
        <end position="476"/>
    </location>
</feature>
<feature type="region of interest" description="Disordered" evidence="1">
    <location>
        <begin position="151"/>
        <end position="175"/>
    </location>
</feature>
<keyword evidence="3" id="KW-1185">Reference proteome</keyword>
<dbReference type="Proteomes" id="UP000683000">
    <property type="component" value="Unassembled WGS sequence"/>
</dbReference>
<sequence>MNECPLEHHSAYHSLKEESVKDFAPCHAQLSVRGKRVLDKLLVLLPSHLKSQSTSRRSPFPSALLLSICNALQLDRAGISAEQDDPSVLPSALSKLRDWRLLEPEYRCSPEGIYKFALDLAGITDEASVQTTSDLSHTSHPRLRMKWVGLDSPSESQGRESPSSTPPSPSSSRSVVFDSAAGAYESCQVGRLGTPDSEDSSVVVSPRRHSASGFRSGCLACRHLRLSSLSSTPLSPYVASVPFSNVNRFETSTNPFVPSPKHPKPSAQHSSKKTRREKHPSLQSASRGARVDENEPPLLKPISIQQGIGVSFPRQRTHSPRISNAILSREPFSPDAASVRRHLEPSHLINQPRQGDKHTFSHRLASVDLRLSMDKHASPSDLHPHLPTRAQSFSYTSVNGNAHGVGSVGAGVLKLSSNTGESRSSNKRLPSWSVSREPTSSSVWYSVTTVEYLDSAKPPERHDTPRSSLRVTQAHVEPRRSSLVPFDSRAKMAGITHSV</sequence>
<dbReference type="AlphaFoldDB" id="A0A8I2YF26"/>
<accession>A0A8I2YF26</accession>
<comment type="caution">
    <text evidence="2">The sequence shown here is derived from an EMBL/GenBank/DDBJ whole genome shotgun (WGS) entry which is preliminary data.</text>
</comment>
<organism evidence="2 3">
    <name type="scientific">Boletus reticuloceps</name>
    <dbReference type="NCBI Taxonomy" id="495285"/>
    <lineage>
        <taxon>Eukaryota</taxon>
        <taxon>Fungi</taxon>
        <taxon>Dikarya</taxon>
        <taxon>Basidiomycota</taxon>
        <taxon>Agaricomycotina</taxon>
        <taxon>Agaricomycetes</taxon>
        <taxon>Agaricomycetidae</taxon>
        <taxon>Boletales</taxon>
        <taxon>Boletineae</taxon>
        <taxon>Boletaceae</taxon>
        <taxon>Boletoideae</taxon>
        <taxon>Boletus</taxon>
    </lineage>
</organism>
<reference evidence="2" key="1">
    <citation type="submission" date="2021-03" db="EMBL/GenBank/DDBJ databases">
        <title>Evolutionary innovations through gain and loss of genes in the ectomycorrhizal Boletales.</title>
        <authorList>
            <person name="Wu G."/>
            <person name="Miyauchi S."/>
            <person name="Morin E."/>
            <person name="Yang Z.-L."/>
            <person name="Xu J."/>
            <person name="Martin F.M."/>
        </authorList>
    </citation>
    <scope>NUCLEOTIDE SEQUENCE</scope>
    <source>
        <strain evidence="2">BR01</strain>
    </source>
</reference>
<feature type="region of interest" description="Disordered" evidence="1">
    <location>
        <begin position="188"/>
        <end position="213"/>
    </location>
</feature>
<feature type="region of interest" description="Disordered" evidence="1">
    <location>
        <begin position="253"/>
        <end position="298"/>
    </location>
</feature>
<protein>
    <submittedName>
        <fullName evidence="2">Uncharacterized protein</fullName>
    </submittedName>
</protein>
<evidence type="ECO:0000313" key="2">
    <source>
        <dbReference type="EMBL" id="KAG6370543.1"/>
    </source>
</evidence>
<evidence type="ECO:0000313" key="3">
    <source>
        <dbReference type="Proteomes" id="UP000683000"/>
    </source>
</evidence>
<name>A0A8I2YF26_9AGAM</name>
<evidence type="ECO:0000256" key="1">
    <source>
        <dbReference type="SAM" id="MobiDB-lite"/>
    </source>
</evidence>